<comment type="caution">
    <text evidence="1">The sequence shown here is derived from an EMBL/GenBank/DDBJ whole genome shotgun (WGS) entry which is preliminary data.</text>
</comment>
<dbReference type="RefSeq" id="WP_125592956.1">
    <property type="nucleotide sequence ID" value="NZ_JBHSSN010000015.1"/>
</dbReference>
<name>A0ABW1V036_9LACO</name>
<protein>
    <submittedName>
        <fullName evidence="1">Uncharacterized protein</fullName>
    </submittedName>
</protein>
<proteinExistence type="predicted"/>
<dbReference type="Proteomes" id="UP001596186">
    <property type="component" value="Unassembled WGS sequence"/>
</dbReference>
<accession>A0ABW1V036</accession>
<evidence type="ECO:0000313" key="1">
    <source>
        <dbReference type="EMBL" id="MFC6323934.1"/>
    </source>
</evidence>
<organism evidence="1 2">
    <name type="scientific">Companilactobacillus baiquanensis</name>
    <dbReference type="NCBI Taxonomy" id="2486005"/>
    <lineage>
        <taxon>Bacteria</taxon>
        <taxon>Bacillati</taxon>
        <taxon>Bacillota</taxon>
        <taxon>Bacilli</taxon>
        <taxon>Lactobacillales</taxon>
        <taxon>Lactobacillaceae</taxon>
        <taxon>Companilactobacillus</taxon>
    </lineage>
</organism>
<keyword evidence="2" id="KW-1185">Reference proteome</keyword>
<evidence type="ECO:0000313" key="2">
    <source>
        <dbReference type="Proteomes" id="UP001596186"/>
    </source>
</evidence>
<dbReference type="EMBL" id="JBHSSN010000015">
    <property type="protein sequence ID" value="MFC6323934.1"/>
    <property type="molecule type" value="Genomic_DNA"/>
</dbReference>
<gene>
    <name evidence="1" type="ORF">ACFP1F_09300</name>
</gene>
<reference evidence="2" key="1">
    <citation type="journal article" date="2019" name="Int. J. Syst. Evol. Microbiol.">
        <title>The Global Catalogue of Microorganisms (GCM) 10K type strain sequencing project: providing services to taxonomists for standard genome sequencing and annotation.</title>
        <authorList>
            <consortium name="The Broad Institute Genomics Platform"/>
            <consortium name="The Broad Institute Genome Sequencing Center for Infectious Disease"/>
            <person name="Wu L."/>
            <person name="Ma J."/>
        </authorList>
    </citation>
    <scope>NUCLEOTIDE SEQUENCE [LARGE SCALE GENOMIC DNA]</scope>
    <source>
        <strain evidence="2">CCM 8895</strain>
    </source>
</reference>
<sequence>MIKLKSYRPFITNSFIWEFPTHFKLKEVSEFIDEDIPRTTEYISNAAKEIMRNKSVIWFLKDKKDNKIKALISFTSVNLIKKTAKLQMLLGDISDAQKNEIANRLFIFIDEQLELNTIHFNRLDDIILKKFTLNEYNMNKQELKRS</sequence>